<dbReference type="Gene3D" id="3.30.40.10">
    <property type="entry name" value="Zinc/RING finger domain, C3HC4 (zinc finger)"/>
    <property type="match status" value="1"/>
</dbReference>
<dbReference type="PANTHER" id="PTHR46573">
    <property type="entry name" value="WD REPEAT, SAM AND U-BOX DOMAIN-CONTAINING PROTEIN 1"/>
    <property type="match status" value="1"/>
</dbReference>
<dbReference type="InterPro" id="IPR003890">
    <property type="entry name" value="MIF4G-like_typ-3"/>
</dbReference>
<dbReference type="CDD" id="cd16655">
    <property type="entry name" value="RING-Ubox_WDSUB1-like"/>
    <property type="match status" value="1"/>
</dbReference>
<dbReference type="PROSITE" id="PS51698">
    <property type="entry name" value="U_BOX"/>
    <property type="match status" value="1"/>
</dbReference>
<keyword evidence="4" id="KW-0808">Transferase</keyword>
<dbReference type="EC" id="2.3.2.27" evidence="3"/>
<feature type="domain" description="U-box" evidence="7">
    <location>
        <begin position="425"/>
        <end position="493"/>
    </location>
</feature>
<dbReference type="SUPFAM" id="SSF57850">
    <property type="entry name" value="RING/U-box"/>
    <property type="match status" value="1"/>
</dbReference>
<dbReference type="OrthoDB" id="10064100at2759"/>
<evidence type="ECO:0000313" key="8">
    <source>
        <dbReference type="EMBL" id="VVB00117.1"/>
    </source>
</evidence>
<evidence type="ECO:0000256" key="3">
    <source>
        <dbReference type="ARBA" id="ARBA00012483"/>
    </source>
</evidence>
<dbReference type="GO" id="GO:0003723">
    <property type="term" value="F:RNA binding"/>
    <property type="evidence" value="ECO:0007669"/>
    <property type="project" value="InterPro"/>
</dbReference>
<evidence type="ECO:0000259" key="7">
    <source>
        <dbReference type="PROSITE" id="PS51698"/>
    </source>
</evidence>
<organism evidence="8 9">
    <name type="scientific">Arabis nemorensis</name>
    <dbReference type="NCBI Taxonomy" id="586526"/>
    <lineage>
        <taxon>Eukaryota</taxon>
        <taxon>Viridiplantae</taxon>
        <taxon>Streptophyta</taxon>
        <taxon>Embryophyta</taxon>
        <taxon>Tracheophyta</taxon>
        <taxon>Spermatophyta</taxon>
        <taxon>Magnoliopsida</taxon>
        <taxon>eudicotyledons</taxon>
        <taxon>Gunneridae</taxon>
        <taxon>Pentapetalae</taxon>
        <taxon>rosids</taxon>
        <taxon>malvids</taxon>
        <taxon>Brassicales</taxon>
        <taxon>Brassicaceae</taxon>
        <taxon>Arabideae</taxon>
        <taxon>Arabis</taxon>
    </lineage>
</organism>
<keyword evidence="5" id="KW-0833">Ubl conjugation pathway</keyword>
<sequence>MKKNNTQSCNGVGNSIDEKRVLKKSKSLLNWLTQRNFDKIKNEIIQTVKSSPSSSVLKSLACCIFDMAMVDNAYVLFSRLSIELFHALPPFRSADQSLGDFTTFERLFLSKCRIELENSSPNTNRPPHVYVDESNCLKFVKTVRILAEVFKNKLVTDTTRQNIIQVLMNPIFPPERNTDAMNLFLSSIGKLADFQFCDENFKHKLDLQATVEVESKYNEEVRLRKEAEDALARKKDELEMLKRLLESYKEEQGKLQLQTQALEQKHQEELQLRKETEHAFSIEWERLEKVKLQLQNLENEHEDMRLKNEELESKYKSEVILRQESETALEKERKELEEMMQLLETCNVEQENLTSQVRTWQEKYNEESNLRKETEDTLSRNKQELEIVKGLLESYNQQADAMKEERDNALKSVQELRMKQSEKRELPSSFLCPITQEVMEDPQLTSDGFTYEAESIRRWFSTGRHTSPMTNLKLYHTNLVPNRALRSAIQELV</sequence>
<comment type="catalytic activity">
    <reaction evidence="1">
        <text>S-ubiquitinyl-[E2 ubiquitin-conjugating enzyme]-L-cysteine + [acceptor protein]-L-lysine = [E2 ubiquitin-conjugating enzyme]-L-cysteine + N(6)-ubiquitinyl-[acceptor protein]-L-lysine.</text>
        <dbReference type="EC" id="2.3.2.27"/>
    </reaction>
</comment>
<dbReference type="GO" id="GO:0016567">
    <property type="term" value="P:protein ubiquitination"/>
    <property type="evidence" value="ECO:0007669"/>
    <property type="project" value="UniProtKB-UniPathway"/>
</dbReference>
<accession>A0A565BG10</accession>
<feature type="coiled-coil region" evidence="6">
    <location>
        <begin position="385"/>
        <end position="419"/>
    </location>
</feature>
<keyword evidence="6" id="KW-0175">Coiled coil</keyword>
<dbReference type="AlphaFoldDB" id="A0A565BG10"/>
<evidence type="ECO:0000256" key="2">
    <source>
        <dbReference type="ARBA" id="ARBA00004906"/>
    </source>
</evidence>
<name>A0A565BG10_9BRAS</name>
<dbReference type="GO" id="GO:0061630">
    <property type="term" value="F:ubiquitin protein ligase activity"/>
    <property type="evidence" value="ECO:0007669"/>
    <property type="project" value="UniProtKB-EC"/>
</dbReference>
<evidence type="ECO:0000256" key="1">
    <source>
        <dbReference type="ARBA" id="ARBA00000900"/>
    </source>
</evidence>
<dbReference type="Gene3D" id="1.25.40.180">
    <property type="match status" value="1"/>
</dbReference>
<dbReference type="EMBL" id="CABITT030000004">
    <property type="protein sequence ID" value="VVB00117.1"/>
    <property type="molecule type" value="Genomic_DNA"/>
</dbReference>
<dbReference type="Pfam" id="PF04564">
    <property type="entry name" value="U-box"/>
    <property type="match status" value="1"/>
</dbReference>
<proteinExistence type="predicted"/>
<protein>
    <recommendedName>
        <fullName evidence="3">RING-type E3 ubiquitin transferase</fullName>
        <ecNumber evidence="3">2.3.2.27</ecNumber>
    </recommendedName>
</protein>
<dbReference type="PANTHER" id="PTHR46573:SF1">
    <property type="entry name" value="WD REPEAT, SAM AND U-BOX DOMAIN-CONTAINING PROTEIN 1"/>
    <property type="match status" value="1"/>
</dbReference>
<evidence type="ECO:0000256" key="5">
    <source>
        <dbReference type="ARBA" id="ARBA00022786"/>
    </source>
</evidence>
<comment type="pathway">
    <text evidence="2">Protein modification; protein ubiquitination.</text>
</comment>
<dbReference type="InterPro" id="IPR052085">
    <property type="entry name" value="WD-SAM-U-box"/>
</dbReference>
<dbReference type="Proteomes" id="UP000489600">
    <property type="component" value="Unassembled WGS sequence"/>
</dbReference>
<dbReference type="InterPro" id="IPR016024">
    <property type="entry name" value="ARM-type_fold"/>
</dbReference>
<comment type="caution">
    <text evidence="8">The sequence shown here is derived from an EMBL/GenBank/DDBJ whole genome shotgun (WGS) entry which is preliminary data.</text>
</comment>
<feature type="coiled-coil region" evidence="6">
    <location>
        <begin position="217"/>
        <end position="356"/>
    </location>
</feature>
<reference evidence="8" key="1">
    <citation type="submission" date="2019-07" db="EMBL/GenBank/DDBJ databases">
        <authorList>
            <person name="Dittberner H."/>
        </authorList>
    </citation>
    <scope>NUCLEOTIDE SEQUENCE [LARGE SCALE GENOMIC DNA]</scope>
</reference>
<evidence type="ECO:0000313" key="9">
    <source>
        <dbReference type="Proteomes" id="UP000489600"/>
    </source>
</evidence>
<dbReference type="UniPathway" id="UPA00143"/>
<gene>
    <name evidence="8" type="ORF">ANE_LOCUS10561</name>
</gene>
<dbReference type="SMART" id="SM00504">
    <property type="entry name" value="Ubox"/>
    <property type="match status" value="1"/>
</dbReference>
<keyword evidence="9" id="KW-1185">Reference proteome</keyword>
<dbReference type="SUPFAM" id="SSF48371">
    <property type="entry name" value="ARM repeat"/>
    <property type="match status" value="1"/>
</dbReference>
<evidence type="ECO:0000256" key="4">
    <source>
        <dbReference type="ARBA" id="ARBA00022679"/>
    </source>
</evidence>
<dbReference type="InterPro" id="IPR013083">
    <property type="entry name" value="Znf_RING/FYVE/PHD"/>
</dbReference>
<dbReference type="InterPro" id="IPR003613">
    <property type="entry name" value="Ubox_domain"/>
</dbReference>
<dbReference type="SMART" id="SM00543">
    <property type="entry name" value="MIF4G"/>
    <property type="match status" value="1"/>
</dbReference>
<evidence type="ECO:0000256" key="6">
    <source>
        <dbReference type="SAM" id="Coils"/>
    </source>
</evidence>